<dbReference type="AlphaFoldDB" id="A0A1V4IKB0"/>
<evidence type="ECO:0000256" key="6">
    <source>
        <dbReference type="ARBA" id="ARBA00023027"/>
    </source>
</evidence>
<dbReference type="Proteomes" id="UP000191056">
    <property type="component" value="Unassembled WGS sequence"/>
</dbReference>
<evidence type="ECO:0000313" key="9">
    <source>
        <dbReference type="Proteomes" id="UP000191056"/>
    </source>
</evidence>
<organism evidence="8 9">
    <name type="scientific">Clostridium chromiireducens</name>
    <dbReference type="NCBI Taxonomy" id="225345"/>
    <lineage>
        <taxon>Bacteria</taxon>
        <taxon>Bacillati</taxon>
        <taxon>Bacillota</taxon>
        <taxon>Clostridia</taxon>
        <taxon>Eubacteriales</taxon>
        <taxon>Clostridiaceae</taxon>
        <taxon>Clostridium</taxon>
    </lineage>
</organism>
<protein>
    <recommendedName>
        <fullName evidence="2">NAD(+) diphosphatase</fullName>
        <ecNumber evidence="2">3.6.1.22</ecNumber>
    </recommendedName>
</protein>
<dbReference type="STRING" id="225345.CLCHR_29620"/>
<sequence>MSNKFKILSNISKKSQASDFYFTFFKGSLLIKRENDVINIPVLDELKNLNVKYESEFFLGEMSGQSCFGVEASSQIELKDGYELISLREVGPLIDEELFLVAGRANQILNWDRTHKFCGKCGSETKNKEEEIAKVCPNCNHVMYPVICPAIIVAVTKGDKILLAHNSGFINNMYSLIAGFVEAGEDLKSTVKREVFEEVGIKVKNIEFFNSSPWSFPNSLMIGFFAEYESGEIKVDGKEIMDANWFSIDNFPNIPKKYTLARKIIDEFVNRGEKDGRK</sequence>
<dbReference type="Pfam" id="PF09297">
    <property type="entry name" value="Zn_ribbon_NUD"/>
    <property type="match status" value="1"/>
</dbReference>
<reference evidence="8 9" key="1">
    <citation type="submission" date="2017-03" db="EMBL/GenBank/DDBJ databases">
        <title>Genome sequence of Clostridium chromiireducens DSM 23318.</title>
        <authorList>
            <person name="Poehlein A."/>
            <person name="Daniel R."/>
        </authorList>
    </citation>
    <scope>NUCLEOTIDE SEQUENCE [LARGE SCALE GENOMIC DNA]</scope>
    <source>
        <strain evidence="8 9">DSM 23318</strain>
    </source>
</reference>
<keyword evidence="3" id="KW-0479">Metal-binding</keyword>
<evidence type="ECO:0000313" key="8">
    <source>
        <dbReference type="EMBL" id="OPJ60343.1"/>
    </source>
</evidence>
<dbReference type="Pfam" id="PF00293">
    <property type="entry name" value="NUDIX"/>
    <property type="match status" value="1"/>
</dbReference>
<dbReference type="SUPFAM" id="SSF55811">
    <property type="entry name" value="Nudix"/>
    <property type="match status" value="2"/>
</dbReference>
<keyword evidence="5" id="KW-0460">Magnesium</keyword>
<keyword evidence="6" id="KW-0520">NAD</keyword>
<name>A0A1V4IKB0_9CLOT</name>
<accession>A0A1V4IKB0</accession>
<dbReference type="GO" id="GO:0046872">
    <property type="term" value="F:metal ion binding"/>
    <property type="evidence" value="ECO:0007669"/>
    <property type="project" value="UniProtKB-KW"/>
</dbReference>
<comment type="caution">
    <text evidence="8">The sequence shown here is derived from an EMBL/GenBank/DDBJ whole genome shotgun (WGS) entry which is preliminary data.</text>
</comment>
<dbReference type="RefSeq" id="WP_079440588.1">
    <property type="nucleotide sequence ID" value="NZ_MZGT01000040.1"/>
</dbReference>
<dbReference type="EMBL" id="MZGT01000040">
    <property type="protein sequence ID" value="OPJ60343.1"/>
    <property type="molecule type" value="Genomic_DNA"/>
</dbReference>
<proteinExistence type="predicted"/>
<dbReference type="OrthoDB" id="9787476at2"/>
<dbReference type="PROSITE" id="PS51462">
    <property type="entry name" value="NUDIX"/>
    <property type="match status" value="1"/>
</dbReference>
<evidence type="ECO:0000256" key="5">
    <source>
        <dbReference type="ARBA" id="ARBA00022842"/>
    </source>
</evidence>
<dbReference type="Gene3D" id="3.90.79.20">
    <property type="match status" value="1"/>
</dbReference>
<dbReference type="Pfam" id="PF09296">
    <property type="entry name" value="NUDIX-like"/>
    <property type="match status" value="1"/>
</dbReference>
<comment type="cofactor">
    <cofactor evidence="1">
        <name>Mg(2+)</name>
        <dbReference type="ChEBI" id="CHEBI:18420"/>
    </cofactor>
</comment>
<dbReference type="PANTHER" id="PTHR11383">
    <property type="entry name" value="NUCLEOSIDE DIPHOSPHATE-LINKED MOIETY X MOTIF 13"/>
    <property type="match status" value="1"/>
</dbReference>
<dbReference type="InterPro" id="IPR020084">
    <property type="entry name" value="NUDIX_hydrolase_CS"/>
</dbReference>
<dbReference type="CDD" id="cd03429">
    <property type="entry name" value="NUDIX_NADH_pyrophosphatase_Nudt13"/>
    <property type="match status" value="1"/>
</dbReference>
<keyword evidence="4 8" id="KW-0378">Hydrolase</keyword>
<dbReference type="NCBIfam" id="NF001299">
    <property type="entry name" value="PRK00241.1"/>
    <property type="match status" value="1"/>
</dbReference>
<dbReference type="InterPro" id="IPR000086">
    <property type="entry name" value="NUDIX_hydrolase_dom"/>
</dbReference>
<keyword evidence="9" id="KW-1185">Reference proteome</keyword>
<dbReference type="InterPro" id="IPR049734">
    <property type="entry name" value="NudC-like_C"/>
</dbReference>
<dbReference type="InterPro" id="IPR015375">
    <property type="entry name" value="NADH_PPase-like_N"/>
</dbReference>
<dbReference type="InterPro" id="IPR015797">
    <property type="entry name" value="NUDIX_hydrolase-like_dom_sf"/>
</dbReference>
<evidence type="ECO:0000256" key="1">
    <source>
        <dbReference type="ARBA" id="ARBA00001946"/>
    </source>
</evidence>
<dbReference type="GO" id="GO:0016787">
    <property type="term" value="F:hydrolase activity"/>
    <property type="evidence" value="ECO:0007669"/>
    <property type="project" value="UniProtKB-KW"/>
</dbReference>
<evidence type="ECO:0000259" key="7">
    <source>
        <dbReference type="PROSITE" id="PS51462"/>
    </source>
</evidence>
<evidence type="ECO:0000256" key="4">
    <source>
        <dbReference type="ARBA" id="ARBA00022801"/>
    </source>
</evidence>
<dbReference type="EC" id="3.6.1.22" evidence="2"/>
<dbReference type="PANTHER" id="PTHR11383:SF3">
    <property type="entry name" value="NAD(P)H PYROPHOSPHATASE NUDT13, MITOCHONDRIAL"/>
    <property type="match status" value="1"/>
</dbReference>
<feature type="domain" description="Nudix hydrolase" evidence="7">
    <location>
        <begin position="145"/>
        <end position="268"/>
    </location>
</feature>
<evidence type="ECO:0000256" key="2">
    <source>
        <dbReference type="ARBA" id="ARBA00012381"/>
    </source>
</evidence>
<dbReference type="Gene3D" id="3.90.79.10">
    <property type="entry name" value="Nucleoside Triphosphate Pyrophosphohydrolase"/>
    <property type="match status" value="1"/>
</dbReference>
<gene>
    <name evidence="8" type="primary">nudC_1</name>
    <name evidence="8" type="ORF">CLCHR_29620</name>
</gene>
<dbReference type="PROSITE" id="PS00893">
    <property type="entry name" value="NUDIX_BOX"/>
    <property type="match status" value="1"/>
</dbReference>
<dbReference type="InterPro" id="IPR015376">
    <property type="entry name" value="Znr_NADH_PPase"/>
</dbReference>
<evidence type="ECO:0000256" key="3">
    <source>
        <dbReference type="ARBA" id="ARBA00022723"/>
    </source>
</evidence>